<dbReference type="Gene3D" id="3.40.50.2020">
    <property type="match status" value="1"/>
</dbReference>
<feature type="domain" description="Phosphoribosyltransferase" evidence="3">
    <location>
        <begin position="133"/>
        <end position="263"/>
    </location>
</feature>
<name>A0A2H0W7L6_9BACT</name>
<dbReference type="PANTHER" id="PTHR47505:SF1">
    <property type="entry name" value="DNA UTILIZATION PROTEIN YHGH"/>
    <property type="match status" value="1"/>
</dbReference>
<dbReference type="InterPro" id="IPR051910">
    <property type="entry name" value="ComF/GntX_DNA_util-trans"/>
</dbReference>
<sequence length="265" mass="29702">MVSVFLFYSIMVCYNLVNILYLNKTIMPNIGSRTKLIYAFLLDLFFPNKCLGCGKYGEIICFDCAKEISIIKTTTCPECGRISHSGQYCRSCKSNHRNIALKGIIVGAHYDSGPLKEMIHHFKYSGYLSLSEQLAEIICNQLSNISGVKEFVVVPVPLYISRKNRRGFNQSELLARYISSRFNISGCDALIRTRDTRPQIGLPRAKRLNNLEGAFSCQDIEFVFGRKILLIDDVTTTGATLNECAKALKDTGAKEVWGAVIARNI</sequence>
<proteinExistence type="inferred from homology"/>
<comment type="caution">
    <text evidence="5">The sequence shown here is derived from an EMBL/GenBank/DDBJ whole genome shotgun (WGS) entry which is preliminary data.</text>
</comment>
<dbReference type="Pfam" id="PF18912">
    <property type="entry name" value="DZR_2"/>
    <property type="match status" value="1"/>
</dbReference>
<evidence type="ECO:0000259" key="3">
    <source>
        <dbReference type="Pfam" id="PF00156"/>
    </source>
</evidence>
<reference evidence="6" key="1">
    <citation type="submission" date="2017-09" db="EMBL/GenBank/DDBJ databases">
        <title>Depth-based differentiation of microbial function through sediment-hosted aquifers and enrichment of novel symbionts in the deep terrestrial subsurface.</title>
        <authorList>
            <person name="Probst A.J."/>
            <person name="Ladd B."/>
            <person name="Jarett J.K."/>
            <person name="Geller-Mcgrath D.E."/>
            <person name="Sieber C.M.K."/>
            <person name="Emerson J.B."/>
            <person name="Anantharaman K."/>
            <person name="Thomas B.C."/>
            <person name="Malmstrom R."/>
            <person name="Stieglmeier M."/>
            <person name="Klingl A."/>
            <person name="Woyke T."/>
            <person name="Ryan C.M."/>
            <person name="Banfield J.F."/>
        </authorList>
    </citation>
    <scope>NUCLEOTIDE SEQUENCE [LARGE SCALE GENOMIC DNA]</scope>
</reference>
<dbReference type="PANTHER" id="PTHR47505">
    <property type="entry name" value="DNA UTILIZATION PROTEIN YHGH"/>
    <property type="match status" value="1"/>
</dbReference>
<keyword evidence="2" id="KW-1133">Transmembrane helix</keyword>
<keyword evidence="2" id="KW-0472">Membrane</keyword>
<feature type="transmembrane region" description="Helical" evidence="2">
    <location>
        <begin position="6"/>
        <end position="23"/>
    </location>
</feature>
<dbReference type="CDD" id="cd06223">
    <property type="entry name" value="PRTases_typeI"/>
    <property type="match status" value="1"/>
</dbReference>
<dbReference type="Proteomes" id="UP000231382">
    <property type="component" value="Unassembled WGS sequence"/>
</dbReference>
<evidence type="ECO:0000256" key="1">
    <source>
        <dbReference type="ARBA" id="ARBA00008007"/>
    </source>
</evidence>
<dbReference type="Pfam" id="PF00156">
    <property type="entry name" value="Pribosyltran"/>
    <property type="match status" value="1"/>
</dbReference>
<dbReference type="InterPro" id="IPR044005">
    <property type="entry name" value="DZR_2"/>
</dbReference>
<accession>A0A2H0W7L6</accession>
<gene>
    <name evidence="5" type="ORF">COT78_00065</name>
</gene>
<evidence type="ECO:0000256" key="2">
    <source>
        <dbReference type="SAM" id="Phobius"/>
    </source>
</evidence>
<keyword evidence="2" id="KW-0812">Transmembrane</keyword>
<organism evidence="5 6">
    <name type="scientific">Candidatus Berkelbacteria bacterium CG10_big_fil_rev_8_21_14_0_10_43_13</name>
    <dbReference type="NCBI Taxonomy" id="1974514"/>
    <lineage>
        <taxon>Bacteria</taxon>
        <taxon>Candidatus Berkelbacteria</taxon>
    </lineage>
</organism>
<feature type="domain" description="Double zinc ribbon" evidence="4">
    <location>
        <begin position="41"/>
        <end position="92"/>
    </location>
</feature>
<evidence type="ECO:0000259" key="4">
    <source>
        <dbReference type="Pfam" id="PF18912"/>
    </source>
</evidence>
<evidence type="ECO:0000313" key="5">
    <source>
        <dbReference type="EMBL" id="PIS08082.1"/>
    </source>
</evidence>
<evidence type="ECO:0000313" key="6">
    <source>
        <dbReference type="Proteomes" id="UP000231382"/>
    </source>
</evidence>
<comment type="similarity">
    <text evidence="1">Belongs to the ComF/GntX family.</text>
</comment>
<dbReference type="InterPro" id="IPR000836">
    <property type="entry name" value="PRTase_dom"/>
</dbReference>
<dbReference type="InterPro" id="IPR029057">
    <property type="entry name" value="PRTase-like"/>
</dbReference>
<dbReference type="EMBL" id="PEZW01000001">
    <property type="protein sequence ID" value="PIS08082.1"/>
    <property type="molecule type" value="Genomic_DNA"/>
</dbReference>
<dbReference type="SUPFAM" id="SSF53271">
    <property type="entry name" value="PRTase-like"/>
    <property type="match status" value="1"/>
</dbReference>
<protein>
    <submittedName>
        <fullName evidence="5">ComF family protein</fullName>
    </submittedName>
</protein>
<dbReference type="AlphaFoldDB" id="A0A2H0W7L6"/>